<evidence type="ECO:0000256" key="2">
    <source>
        <dbReference type="SAM" id="MobiDB-lite"/>
    </source>
</evidence>
<dbReference type="InterPro" id="IPR047057">
    <property type="entry name" value="MerR_fam"/>
</dbReference>
<comment type="caution">
    <text evidence="4">The sequence shown here is derived from an EMBL/GenBank/DDBJ whole genome shotgun (WGS) entry which is preliminary data.</text>
</comment>
<dbReference type="AlphaFoldDB" id="A0A444QF21"/>
<dbReference type="Pfam" id="PF13411">
    <property type="entry name" value="MerR_1"/>
    <property type="match status" value="1"/>
</dbReference>
<keyword evidence="1" id="KW-0238">DNA-binding</keyword>
<reference evidence="4 5" key="1">
    <citation type="submission" date="2018-12" db="EMBL/GenBank/DDBJ databases">
        <authorList>
            <person name="Li F."/>
        </authorList>
    </citation>
    <scope>NUCLEOTIDE SEQUENCE [LARGE SCALE GENOMIC DNA]</scope>
    <source>
        <strain evidence="4 5">8H24J-4-2</strain>
    </source>
</reference>
<sequence>MRVRISDLSRSTGVSIPSIKYYIREGVLAPGDADGPNRSSYGEAHVARLRLIRGLIEGAGVTIAGVKQIVAALDGSMPLNDSFGVAQAAVPLAGRDAPVDPSSDAVERVLAVTEGIGRHHPAVPIAARALDTFAVVGEPLSEAWLARYAEAAAIVARADFDELEQRSDPVDQARIAAVGTALGDIVFQSLRRIAQATEGERRFPSPPASSSSPADTETAS</sequence>
<dbReference type="PANTHER" id="PTHR30204:SF98">
    <property type="entry name" value="HTH-TYPE TRANSCRIPTIONAL REGULATOR ADHR"/>
    <property type="match status" value="1"/>
</dbReference>
<organism evidence="4 5">
    <name type="scientific">Labedella populi</name>
    <dbReference type="NCBI Taxonomy" id="2498850"/>
    <lineage>
        <taxon>Bacteria</taxon>
        <taxon>Bacillati</taxon>
        <taxon>Actinomycetota</taxon>
        <taxon>Actinomycetes</taxon>
        <taxon>Micrococcales</taxon>
        <taxon>Microbacteriaceae</taxon>
        <taxon>Labedella</taxon>
    </lineage>
</organism>
<gene>
    <name evidence="4" type="ORF">ELQ92_02405</name>
</gene>
<accession>A0A444QF21</accession>
<dbReference type="SUPFAM" id="SSF46955">
    <property type="entry name" value="Putative DNA-binding domain"/>
    <property type="match status" value="1"/>
</dbReference>
<proteinExistence type="predicted"/>
<dbReference type="Proteomes" id="UP000288603">
    <property type="component" value="Unassembled WGS sequence"/>
</dbReference>
<keyword evidence="5" id="KW-1185">Reference proteome</keyword>
<dbReference type="GO" id="GO:0003677">
    <property type="term" value="F:DNA binding"/>
    <property type="evidence" value="ECO:0007669"/>
    <property type="project" value="UniProtKB-KW"/>
</dbReference>
<dbReference type="PRINTS" id="PR00040">
    <property type="entry name" value="HTHMERR"/>
</dbReference>
<dbReference type="SMART" id="SM00422">
    <property type="entry name" value="HTH_MERR"/>
    <property type="match status" value="1"/>
</dbReference>
<dbReference type="InterPro" id="IPR009061">
    <property type="entry name" value="DNA-bd_dom_put_sf"/>
</dbReference>
<feature type="domain" description="HTH merR-type" evidence="3">
    <location>
        <begin position="3"/>
        <end position="73"/>
    </location>
</feature>
<name>A0A444QF21_9MICO</name>
<feature type="region of interest" description="Disordered" evidence="2">
    <location>
        <begin position="197"/>
        <end position="220"/>
    </location>
</feature>
<dbReference type="EMBL" id="RZNC01000001">
    <property type="protein sequence ID" value="RWZ68114.1"/>
    <property type="molecule type" value="Genomic_DNA"/>
</dbReference>
<protein>
    <submittedName>
        <fullName evidence="4">MerR family transcriptional regulator</fullName>
    </submittedName>
</protein>
<evidence type="ECO:0000313" key="5">
    <source>
        <dbReference type="Proteomes" id="UP000288603"/>
    </source>
</evidence>
<evidence type="ECO:0000313" key="4">
    <source>
        <dbReference type="EMBL" id="RWZ68114.1"/>
    </source>
</evidence>
<dbReference type="Gene3D" id="1.10.1660.10">
    <property type="match status" value="1"/>
</dbReference>
<dbReference type="GO" id="GO:0003700">
    <property type="term" value="F:DNA-binding transcription factor activity"/>
    <property type="evidence" value="ECO:0007669"/>
    <property type="project" value="InterPro"/>
</dbReference>
<evidence type="ECO:0000256" key="1">
    <source>
        <dbReference type="ARBA" id="ARBA00023125"/>
    </source>
</evidence>
<dbReference type="InterPro" id="IPR000551">
    <property type="entry name" value="MerR-type_HTH_dom"/>
</dbReference>
<dbReference type="PANTHER" id="PTHR30204">
    <property type="entry name" value="REDOX-CYCLING DRUG-SENSING TRANSCRIPTIONAL ACTIVATOR SOXR"/>
    <property type="match status" value="1"/>
</dbReference>
<evidence type="ECO:0000259" key="3">
    <source>
        <dbReference type="SMART" id="SM00422"/>
    </source>
</evidence>
<dbReference type="OrthoDB" id="5242095at2"/>